<protein>
    <submittedName>
        <fullName evidence="1">Uncharacterized protein</fullName>
    </submittedName>
</protein>
<organism evidence="1">
    <name type="scientific">CrAss-like virus sp. ctyM420</name>
    <dbReference type="NCBI Taxonomy" id="2828014"/>
    <lineage>
        <taxon>Viruses</taxon>
        <taxon>Duplodnaviria</taxon>
        <taxon>Heunggongvirae</taxon>
        <taxon>Uroviricota</taxon>
        <taxon>Caudoviricetes</taxon>
        <taxon>Crassvirales</taxon>
    </lineage>
</organism>
<proteinExistence type="predicted"/>
<accession>A0A8S5TJV7</accession>
<sequence length="936" mass="105410">MNSKLVILAGGKPMVLTDDFSISVELQNPLFNDTEMFSYPVSLPLDGNRHFLKNLDDINSDIRPVDYEHTPMRIIADGVPFASGTAVMQEDEEVSDALSVNIDASTQTFDDLISDLNCNEVPIPSRYKDQLLIGEKIDEVNVQVTYKTDVVIKYQGKKGDQKYGSVGEGYNTSATFYPQALGFSFPGKCVEEGDLHKAKQDPSSPRVYSDGNKVNIPQVEQSYINVKDAYPLKPFCNARVCYKHYDIDENGETSSKTVEQLPDVKEDVMYENHGPIWVLEADRPQSGICFYVLFFLDCLFESLGVSFDKDALMEIGDLRRLCFFTTKCAYNTEPLYYGTKYEKEDPEVIAGLKNEGDIKLGFFQKSAKNEAECNKLFDDVNAWLDSRGCGGQLALENPVDKSLQQIAYHKVTYEYETVVDNRFNSSVSYKTKVTQVIDPTVTTVEVGKEVASITTKSTITGAQMSASVVQMFANEKNFPAESVSTVIESLENQFGIKFDYDYERKKVTAYLVRDVFRKQNPQPRQFNANILSIAQLSEKITGVRVGYSEESDKKEQKNNIRDGVKDYNTDYDYIDYPKKSTVTSLAYKDIIHQIFNNQMSVFVDKNTGNKYRVKIDSDFKDNNDMDPRLFEVGAYKGVEVGDCSTINDDFVQEFLSDFVPVGFVDVNYRKSLSASFDTVCFTDAPSQPVAGNSIEGYATTAVNGKLAQTILAANVDEDMEHEFIKQNIRNPLSSTVADFYVTEVLQLRESYDPSDTDDGNSPLQTHDWGLSIAVMRGGGTDSDTESFDYNYDGFGNSKWRTTVGEYALTADSVDPYGNVYDYNGKEDGIGNEERFSLKPRAWVQPDWADAPLVVNDPLIKNRGYFDTFMVDYAYFLLNRKKYRIKCLASVAQIADISNHWKEWWLIAGKKCLINKVSTDISVTDGMGEVELEVYSL</sequence>
<evidence type="ECO:0000313" key="1">
    <source>
        <dbReference type="EMBL" id="DAF63287.1"/>
    </source>
</evidence>
<name>A0A8S5TJV7_9CAUD</name>
<dbReference type="EMBL" id="BK032837">
    <property type="protein sequence ID" value="DAF63287.1"/>
    <property type="molecule type" value="Genomic_DNA"/>
</dbReference>
<reference evidence="1" key="1">
    <citation type="journal article" date="2021" name="Proc. Natl. Acad. Sci. U.S.A.">
        <title>A Catalog of Tens of Thousands of Viruses from Human Metagenomes Reveals Hidden Associations with Chronic Diseases.</title>
        <authorList>
            <person name="Tisza M.J."/>
            <person name="Buck C.B."/>
        </authorList>
    </citation>
    <scope>NUCLEOTIDE SEQUENCE</scope>
    <source>
        <strain evidence="1">CtyM420</strain>
    </source>
</reference>